<evidence type="ECO:0000256" key="1">
    <source>
        <dbReference type="SAM" id="MobiDB-lite"/>
    </source>
</evidence>
<gene>
    <name evidence="2" type="ORF">OKA104_LOCUS8340</name>
</gene>
<proteinExistence type="predicted"/>
<sequence length="402" mass="45139">LDNQLSRAGAFTTYAGNVDSFSRLLNEFVAVLGTLGHSTAKIYVARSIQRIKDTERVAFVKRVDLEIPNDRIIDALKNIGLDVVDVTRLNRKDINAPTGTVKITFSDTQNRNTFMHTGLPVDSMHFIAEAASQNTKPVQCYICLKYNHVAKYCKTKQQVCVKCSDNHRMDQYTVANKKGVKCTNCEDPPSSTNVINQSTTAIEQLQDTTTKKDSAVNEESEAEKLIQTIGDQSSDEMTQQLGNDGNTRSPSVIPKTQKIADVQNIDTPVNDRKQSDDEQDNGDHGISNNTRKENNVEMKETDKKYYCEFCASDGFAKKVSCSQHMRHRHLNEYNATTEVPMKKRLWTRDDMLILAELEANLTSIETINSNSALALKLPSRSREATKKRRQNYRIQDAATTGT</sequence>
<dbReference type="AlphaFoldDB" id="A0A818QCG2"/>
<name>A0A818QCG2_9BILA</name>
<feature type="non-terminal residue" evidence="2">
    <location>
        <position position="1"/>
    </location>
</feature>
<feature type="region of interest" description="Disordered" evidence="1">
    <location>
        <begin position="229"/>
        <end position="296"/>
    </location>
</feature>
<feature type="compositionally biased region" description="Polar residues" evidence="1">
    <location>
        <begin position="229"/>
        <end position="250"/>
    </location>
</feature>
<feature type="region of interest" description="Disordered" evidence="1">
    <location>
        <begin position="205"/>
        <end position="224"/>
    </location>
</feature>
<protein>
    <recommendedName>
        <fullName evidence="4">Gag-like protein</fullName>
    </recommendedName>
</protein>
<accession>A0A818QCG2</accession>
<comment type="caution">
    <text evidence="2">The sequence shown here is derived from an EMBL/GenBank/DDBJ whole genome shotgun (WGS) entry which is preliminary data.</text>
</comment>
<evidence type="ECO:0008006" key="4">
    <source>
        <dbReference type="Google" id="ProtNLM"/>
    </source>
</evidence>
<reference evidence="2" key="1">
    <citation type="submission" date="2021-02" db="EMBL/GenBank/DDBJ databases">
        <authorList>
            <person name="Nowell W R."/>
        </authorList>
    </citation>
    <scope>NUCLEOTIDE SEQUENCE</scope>
</reference>
<feature type="region of interest" description="Disordered" evidence="1">
    <location>
        <begin position="381"/>
        <end position="402"/>
    </location>
</feature>
<dbReference type="Proteomes" id="UP000663881">
    <property type="component" value="Unassembled WGS sequence"/>
</dbReference>
<organism evidence="2 3">
    <name type="scientific">Adineta steineri</name>
    <dbReference type="NCBI Taxonomy" id="433720"/>
    <lineage>
        <taxon>Eukaryota</taxon>
        <taxon>Metazoa</taxon>
        <taxon>Spiralia</taxon>
        <taxon>Gnathifera</taxon>
        <taxon>Rotifera</taxon>
        <taxon>Eurotatoria</taxon>
        <taxon>Bdelloidea</taxon>
        <taxon>Adinetida</taxon>
        <taxon>Adinetidae</taxon>
        <taxon>Adineta</taxon>
    </lineage>
</organism>
<dbReference type="EMBL" id="CAJOAY010000336">
    <property type="protein sequence ID" value="CAF3635085.1"/>
    <property type="molecule type" value="Genomic_DNA"/>
</dbReference>
<evidence type="ECO:0000313" key="2">
    <source>
        <dbReference type="EMBL" id="CAF3635085.1"/>
    </source>
</evidence>
<evidence type="ECO:0000313" key="3">
    <source>
        <dbReference type="Proteomes" id="UP000663881"/>
    </source>
</evidence>